<accession>A0AAE1B6X8</accession>
<dbReference type="Pfam" id="PF21599">
    <property type="entry name" value="ZSWIM3_N"/>
    <property type="match status" value="1"/>
</dbReference>
<organism evidence="3 4">
    <name type="scientific">Elysia crispata</name>
    <name type="common">lettuce slug</name>
    <dbReference type="NCBI Taxonomy" id="231223"/>
    <lineage>
        <taxon>Eukaryota</taxon>
        <taxon>Metazoa</taxon>
        <taxon>Spiralia</taxon>
        <taxon>Lophotrochozoa</taxon>
        <taxon>Mollusca</taxon>
        <taxon>Gastropoda</taxon>
        <taxon>Heterobranchia</taxon>
        <taxon>Euthyneura</taxon>
        <taxon>Panpulmonata</taxon>
        <taxon>Sacoglossa</taxon>
        <taxon>Placobranchoidea</taxon>
        <taxon>Plakobranchidae</taxon>
        <taxon>Elysia</taxon>
    </lineage>
</organism>
<evidence type="ECO:0000256" key="1">
    <source>
        <dbReference type="SAM" id="MobiDB-lite"/>
    </source>
</evidence>
<dbReference type="AlphaFoldDB" id="A0AAE1B6X8"/>
<dbReference type="InterPro" id="IPR048325">
    <property type="entry name" value="ZSWIM3_N"/>
</dbReference>
<feature type="compositionally biased region" description="Basic and acidic residues" evidence="1">
    <location>
        <begin position="240"/>
        <end position="283"/>
    </location>
</feature>
<dbReference type="EMBL" id="JAWDGP010000422">
    <property type="protein sequence ID" value="KAK3800692.1"/>
    <property type="molecule type" value="Genomic_DNA"/>
</dbReference>
<gene>
    <name evidence="3" type="ORF">RRG08_003098</name>
</gene>
<keyword evidence="4" id="KW-1185">Reference proteome</keyword>
<evidence type="ECO:0000313" key="3">
    <source>
        <dbReference type="EMBL" id="KAK3800692.1"/>
    </source>
</evidence>
<proteinExistence type="predicted"/>
<protein>
    <recommendedName>
        <fullName evidence="2">ZSWIM3 N-terminal domain-containing protein</fullName>
    </recommendedName>
</protein>
<dbReference type="PANTHER" id="PTHR31569">
    <property type="entry name" value="SWIM-TYPE DOMAIN-CONTAINING PROTEIN"/>
    <property type="match status" value="1"/>
</dbReference>
<name>A0AAE1B6X8_9GAST</name>
<evidence type="ECO:0000259" key="2">
    <source>
        <dbReference type="Pfam" id="PF21599"/>
    </source>
</evidence>
<feature type="compositionally biased region" description="Basic and acidic residues" evidence="1">
    <location>
        <begin position="353"/>
        <end position="372"/>
    </location>
</feature>
<feature type="domain" description="ZSWIM3 N-terminal" evidence="2">
    <location>
        <begin position="5"/>
        <end position="116"/>
    </location>
</feature>
<evidence type="ECO:0000313" key="4">
    <source>
        <dbReference type="Proteomes" id="UP001283361"/>
    </source>
</evidence>
<feature type="region of interest" description="Disordered" evidence="1">
    <location>
        <begin position="338"/>
        <end position="384"/>
    </location>
</feature>
<comment type="caution">
    <text evidence="3">The sequence shown here is derived from an EMBL/GenBank/DDBJ whole genome shotgun (WGS) entry which is preliminary data.</text>
</comment>
<feature type="compositionally biased region" description="Basic and acidic residues" evidence="1">
    <location>
        <begin position="186"/>
        <end position="197"/>
    </location>
</feature>
<dbReference type="InterPro" id="IPR052579">
    <property type="entry name" value="Zinc_finger_SWIM"/>
</dbReference>
<feature type="region of interest" description="Disordered" evidence="1">
    <location>
        <begin position="186"/>
        <end position="309"/>
    </location>
</feature>
<reference evidence="3" key="1">
    <citation type="journal article" date="2023" name="G3 (Bethesda)">
        <title>A reference genome for the long-term kleptoplast-retaining sea slug Elysia crispata morphotype clarki.</title>
        <authorList>
            <person name="Eastman K.E."/>
            <person name="Pendleton A.L."/>
            <person name="Shaikh M.A."/>
            <person name="Suttiyut T."/>
            <person name="Ogas R."/>
            <person name="Tomko P."/>
            <person name="Gavelis G."/>
            <person name="Widhalm J.R."/>
            <person name="Wisecaver J.H."/>
        </authorList>
    </citation>
    <scope>NUCLEOTIDE SEQUENCE</scope>
    <source>
        <strain evidence="3">ECLA1</strain>
    </source>
</reference>
<sequence length="424" mass="49072">MAELLEVGVEFESFDAFQAAMEQYEDTNFIQFSRVDSRSVEKAQEVTPTKIYNPGIQFVQLTYACTFGPRKVASKSSGIRNTSSRKIDCPVRLRISSTPDGQRLVIRESLLDGHNHEVSEELYKSMSRQKQLEEETEVEIFNLISMHSDKRLARMLVRDRLTQEMGRSIAIKDILNIEKKIGRRMEREKTLDSDKTMAIEANEDTQNEEHKEDDVREETNGGTEETCETSKIVEQCTGDDGEKQNQENREEEQQKQLENEEEKEIVRNTKPDSESDSHTEKVPPLKRVKKEPSSIIRRPQRHRREPSRFRDALTNGTKVLHTSQDNVVSILSPEEVEELESADLDTPSRPAAKVKEEVNLRGRKRKQEDKRISSPNADVEAAEEYRRRKLAIQEELLDMERKKMKILDTIVEKLDLIIQNQNKT</sequence>
<dbReference type="PANTHER" id="PTHR31569:SF4">
    <property type="entry name" value="SWIM-TYPE DOMAIN-CONTAINING PROTEIN"/>
    <property type="match status" value="1"/>
</dbReference>
<dbReference type="Proteomes" id="UP001283361">
    <property type="component" value="Unassembled WGS sequence"/>
</dbReference>
<feature type="compositionally biased region" description="Basic and acidic residues" evidence="1">
    <location>
        <begin position="207"/>
        <end position="219"/>
    </location>
</feature>